<keyword evidence="1" id="KW-0378">Hydrolase</keyword>
<feature type="domain" description="Microcystin LR degradation protein MlrC N-terminal" evidence="3">
    <location>
        <begin position="2"/>
        <end position="285"/>
    </location>
</feature>
<dbReference type="GO" id="GO:0006508">
    <property type="term" value="P:proteolysis"/>
    <property type="evidence" value="ECO:0007669"/>
    <property type="project" value="UniProtKB-KW"/>
</dbReference>
<sequence>MRFVIARMNHETNTFSPVSTPLAAFEPAWGEDAERVAQGSCTAMGAFLAYASKVGAEVVTPVFATANPSGRVTDDAWKKMSDAILSAVERGCDAVLLDLHGAMVTESYQDGEGELLKRIRKIDKNVPVGVALDLHANISDEMVNNSDVLIGFKTYPHVDMEETGAHVAGIIDDILRANVKPEKTWVHPPQLAHTLMMNTNVPGAMQEIIDAAVAFEKQQGVYAVSVFGGFPLADVEKAGMSVVVLADSLELADSIKGKLKAQLWSERERFIYYESPLVTSISEAMLAKEKPGAGPVLLLDHGDNCMSGGTCDTMDVIAEALRQGLSDIIAGPVCDPFTVERMYQAGVGKELTLSIGNVVPLFGNEKAGPGLKITGKVMSLTDGKYTITGPTYTGMVCSMGRAAVLDAGDIKILITEKSHEPWDIGVYQSVGLEPQSCDYLIMKSRMYCRPVFEPIAKALVECASAGVTSSNYELFKYIHLERPVYPLDAGFSWG</sequence>
<evidence type="ECO:0000313" key="6">
    <source>
        <dbReference type="Proteomes" id="UP000243640"/>
    </source>
</evidence>
<dbReference type="OrthoDB" id="5288421at2"/>
<dbReference type="InterPro" id="IPR010799">
    <property type="entry name" value="MlrC_C"/>
</dbReference>
<reference evidence="5 7" key="2">
    <citation type="submission" date="2019-03" db="EMBL/GenBank/DDBJ databases">
        <title>Genomic Encyclopedia of Archaeal and Bacterial Type Strains, Phase II (KMG-II): from individual species to whole genera.</title>
        <authorList>
            <person name="Goeker M."/>
        </authorList>
    </citation>
    <scope>NUCLEOTIDE SEQUENCE [LARGE SCALE GENOMIC DNA]</scope>
    <source>
        <strain evidence="5 7">DSM 15594</strain>
    </source>
</reference>
<keyword evidence="1" id="KW-0645">Protease</keyword>
<keyword evidence="1" id="KW-0479">Metal-binding</keyword>
<dbReference type="GO" id="GO:0046872">
    <property type="term" value="F:metal ion binding"/>
    <property type="evidence" value="ECO:0007669"/>
    <property type="project" value="UniProtKB-KW"/>
</dbReference>
<dbReference type="RefSeq" id="WP_094279435.1">
    <property type="nucleotide sequence ID" value="NZ_NQJF01000014.1"/>
</dbReference>
<evidence type="ECO:0000313" key="5">
    <source>
        <dbReference type="EMBL" id="TDW57565.1"/>
    </source>
</evidence>
<gene>
    <name evidence="4" type="ORF">B6S09_15665</name>
    <name evidence="5" type="ORF">LY04_02641</name>
</gene>
<dbReference type="InterPro" id="IPR009197">
    <property type="entry name" value="MlrC"/>
</dbReference>
<evidence type="ECO:0000313" key="7">
    <source>
        <dbReference type="Proteomes" id="UP000295058"/>
    </source>
</evidence>
<evidence type="ECO:0000259" key="2">
    <source>
        <dbReference type="Pfam" id="PF07171"/>
    </source>
</evidence>
<comment type="function">
    <text evidence="1">Involved in peptidolytic degradation of cyclic heptapeptide hepatotoxin microcystin (MC).</text>
</comment>
<organism evidence="4 6">
    <name type="scientific">Oceanimonas baumannii</name>
    <dbReference type="NCBI Taxonomy" id="129578"/>
    <lineage>
        <taxon>Bacteria</taxon>
        <taxon>Pseudomonadati</taxon>
        <taxon>Pseudomonadota</taxon>
        <taxon>Gammaproteobacteria</taxon>
        <taxon>Aeromonadales</taxon>
        <taxon>Aeromonadaceae</taxon>
        <taxon>Oceanimonas</taxon>
    </lineage>
</organism>
<dbReference type="AlphaFoldDB" id="A0A235CE35"/>
<keyword evidence="7" id="KW-1185">Reference proteome</keyword>
<proteinExistence type="inferred from homology"/>
<comment type="cofactor">
    <cofactor evidence="1">
        <name>Zn(2+)</name>
        <dbReference type="ChEBI" id="CHEBI:29105"/>
    </cofactor>
    <text evidence="1">Binds 1 zinc ion per subunit.</text>
</comment>
<dbReference type="Pfam" id="PF07171">
    <property type="entry name" value="MlrC_C"/>
    <property type="match status" value="1"/>
</dbReference>
<dbReference type="EMBL" id="SODO01000011">
    <property type="protein sequence ID" value="TDW57565.1"/>
    <property type="molecule type" value="Genomic_DNA"/>
</dbReference>
<name>A0A235CE35_9GAMM</name>
<accession>A0A235CE35</accession>
<evidence type="ECO:0000256" key="1">
    <source>
        <dbReference type="PIRNR" id="PIRNR012702"/>
    </source>
</evidence>
<dbReference type="EMBL" id="NQJF01000014">
    <property type="protein sequence ID" value="OYD22674.1"/>
    <property type="molecule type" value="Genomic_DNA"/>
</dbReference>
<feature type="domain" description="Microcystin LR degradation protein MlrC C-terminal" evidence="2">
    <location>
        <begin position="298"/>
        <end position="477"/>
    </location>
</feature>
<reference evidence="4 6" key="1">
    <citation type="submission" date="2017-08" db="EMBL/GenBank/DDBJ databases">
        <title>Draft Genome Sequence of the Marine Bacterium Oceanimonas baumannii ATCC 700832.</title>
        <authorList>
            <person name="Mcclelland W.D."/>
            <person name="Brennan M.A."/>
            <person name="Trachtenberg A.M."/>
            <person name="Maclea K.S."/>
        </authorList>
    </citation>
    <scope>NUCLEOTIDE SEQUENCE [LARGE SCALE GENOMIC DNA]</scope>
    <source>
        <strain evidence="4 6">ATCC 700832</strain>
    </source>
</reference>
<evidence type="ECO:0000313" key="4">
    <source>
        <dbReference type="EMBL" id="OYD22674.1"/>
    </source>
</evidence>
<dbReference type="InterPro" id="IPR015995">
    <property type="entry name" value="MlrC_N"/>
</dbReference>
<dbReference type="PIRSF" id="PIRSF012702">
    <property type="entry name" value="UCP012702"/>
    <property type="match status" value="1"/>
</dbReference>
<comment type="caution">
    <text evidence="4">The sequence shown here is derived from an EMBL/GenBank/DDBJ whole genome shotgun (WGS) entry which is preliminary data.</text>
</comment>
<comment type="similarity">
    <text evidence="1">Belongs to the peptidase M81 family.</text>
</comment>
<dbReference type="GO" id="GO:0008237">
    <property type="term" value="F:metallopeptidase activity"/>
    <property type="evidence" value="ECO:0007669"/>
    <property type="project" value="UniProtKB-KW"/>
</dbReference>
<dbReference type="Proteomes" id="UP000243640">
    <property type="component" value="Unassembled WGS sequence"/>
</dbReference>
<protein>
    <recommendedName>
        <fullName evidence="1">Microcystinase C</fullName>
        <shortName evidence="1">MlrC</shortName>
    </recommendedName>
</protein>
<dbReference type="Proteomes" id="UP000295058">
    <property type="component" value="Unassembled WGS sequence"/>
</dbReference>
<evidence type="ECO:0000259" key="3">
    <source>
        <dbReference type="Pfam" id="PF07364"/>
    </source>
</evidence>
<dbReference type="Pfam" id="PF07364">
    <property type="entry name" value="DUF1485"/>
    <property type="match status" value="1"/>
</dbReference>
<keyword evidence="1" id="KW-0482">Metalloprotease</keyword>